<dbReference type="InterPro" id="IPR001117">
    <property type="entry name" value="Cu-oxidase_2nd"/>
</dbReference>
<evidence type="ECO:0000313" key="9">
    <source>
        <dbReference type="Proteomes" id="UP000439903"/>
    </source>
</evidence>
<comment type="caution">
    <text evidence="8">The sequence shown here is derived from an EMBL/GenBank/DDBJ whole genome shotgun (WGS) entry which is preliminary data.</text>
</comment>
<dbReference type="GO" id="GO:0005507">
    <property type="term" value="F:copper ion binding"/>
    <property type="evidence" value="ECO:0007669"/>
    <property type="project" value="InterPro"/>
</dbReference>
<dbReference type="CDD" id="cd13886">
    <property type="entry name" value="CuRO_2_MCO_like_1"/>
    <property type="match status" value="1"/>
</dbReference>
<evidence type="ECO:0000259" key="5">
    <source>
        <dbReference type="Pfam" id="PF00394"/>
    </source>
</evidence>
<comment type="similarity">
    <text evidence="1">Belongs to the multicopper oxidase family.</text>
</comment>
<dbReference type="Proteomes" id="UP000439903">
    <property type="component" value="Unassembled WGS sequence"/>
</dbReference>
<gene>
    <name evidence="8" type="ORF">F8M41_014641</name>
</gene>
<keyword evidence="2" id="KW-0479">Metal-binding</keyword>
<proteinExistence type="inferred from homology"/>
<keyword evidence="9" id="KW-1185">Reference proteome</keyword>
<feature type="domain" description="Plastocyanin-like" evidence="5">
    <location>
        <begin position="170"/>
        <end position="332"/>
    </location>
</feature>
<evidence type="ECO:0000259" key="7">
    <source>
        <dbReference type="Pfam" id="PF07732"/>
    </source>
</evidence>
<evidence type="ECO:0000256" key="4">
    <source>
        <dbReference type="ARBA" id="ARBA00023008"/>
    </source>
</evidence>
<dbReference type="InterPro" id="IPR002355">
    <property type="entry name" value="Cu_oxidase_Cu_BS"/>
</dbReference>
<evidence type="ECO:0000256" key="3">
    <source>
        <dbReference type="ARBA" id="ARBA00023002"/>
    </source>
</evidence>
<dbReference type="Pfam" id="PF07732">
    <property type="entry name" value="Cu-oxidase_3"/>
    <property type="match status" value="1"/>
</dbReference>
<evidence type="ECO:0000313" key="8">
    <source>
        <dbReference type="EMBL" id="KAF0525305.1"/>
    </source>
</evidence>
<dbReference type="InterPro" id="IPR033138">
    <property type="entry name" value="Cu_oxidase_CS"/>
</dbReference>
<dbReference type="InterPro" id="IPR008972">
    <property type="entry name" value="Cupredoxin"/>
</dbReference>
<dbReference type="Pfam" id="PF00394">
    <property type="entry name" value="Cu-oxidase"/>
    <property type="match status" value="1"/>
</dbReference>
<evidence type="ECO:0000256" key="2">
    <source>
        <dbReference type="ARBA" id="ARBA00022723"/>
    </source>
</evidence>
<dbReference type="AlphaFoldDB" id="A0A8H4ENW6"/>
<dbReference type="PANTHER" id="PTHR11709:SF414">
    <property type="entry name" value="ADR239WP"/>
    <property type="match status" value="1"/>
</dbReference>
<feature type="domain" description="Plastocyanin-like" evidence="6">
    <location>
        <begin position="407"/>
        <end position="488"/>
    </location>
</feature>
<dbReference type="Pfam" id="PF07731">
    <property type="entry name" value="Cu-oxidase_2"/>
    <property type="match status" value="1"/>
</dbReference>
<reference evidence="8 9" key="1">
    <citation type="journal article" date="2019" name="Environ. Microbiol.">
        <title>At the nexus of three kingdoms: the genome of the mycorrhizal fungus Gigaspora margarita provides insights into plant, endobacterial and fungal interactions.</title>
        <authorList>
            <person name="Venice F."/>
            <person name="Ghignone S."/>
            <person name="Salvioli di Fossalunga A."/>
            <person name="Amselem J."/>
            <person name="Novero M."/>
            <person name="Xianan X."/>
            <person name="Sedzielewska Toro K."/>
            <person name="Morin E."/>
            <person name="Lipzen A."/>
            <person name="Grigoriev I.V."/>
            <person name="Henrissat B."/>
            <person name="Martin F.M."/>
            <person name="Bonfante P."/>
        </authorList>
    </citation>
    <scope>NUCLEOTIDE SEQUENCE [LARGE SCALE GENOMIC DNA]</scope>
    <source>
        <strain evidence="8 9">BEG34</strain>
    </source>
</reference>
<dbReference type="InterPro" id="IPR011707">
    <property type="entry name" value="Cu-oxidase-like_N"/>
</dbReference>
<dbReference type="PROSITE" id="PS00079">
    <property type="entry name" value="MULTICOPPER_OXIDASE1"/>
    <property type="match status" value="1"/>
</dbReference>
<dbReference type="FunFam" id="2.60.40.420:FF:000045">
    <property type="entry name" value="Laccase 2"/>
    <property type="match status" value="1"/>
</dbReference>
<evidence type="ECO:0000256" key="1">
    <source>
        <dbReference type="ARBA" id="ARBA00010609"/>
    </source>
</evidence>
<accession>A0A8H4ENW6</accession>
<evidence type="ECO:0000259" key="6">
    <source>
        <dbReference type="Pfam" id="PF07731"/>
    </source>
</evidence>
<dbReference type="EMBL" id="WTPW01000301">
    <property type="protein sequence ID" value="KAF0525305.1"/>
    <property type="molecule type" value="Genomic_DNA"/>
</dbReference>
<dbReference type="InterPro" id="IPR011706">
    <property type="entry name" value="Cu-oxidase_C"/>
</dbReference>
<sequence length="524" mass="59012">MHFQNISMLVSILVYSYFLFLPNISISSPISARDGYKEKVFNLTISKGNYAPDGFSRDMYLINGQFPGPQIECNKGDTMIINIINELDEKNTSIHSHGIHQYGTPWYDGVLGITQCGIPSKGTFTYKFNVNQSGTYWYHSHARSQYMDGIIGPLIVHDPNDHYTKDYDEEITVILQDWYHTDSKILFANFLTPEGNGIDPSPDNGLINGKNSFNCSSAPVGSKCVNNAPLSQFNFFHGKKYRIRIINTSAFSTFIFSIDEHPMDVIEVEGTITQRHTVHRLPINVAQRYSVIVTANQPIKSYWMRSEMEPACFPVVSPNLNPLIKAIVTYNGNTDQRPSSTAWTDNVANCVNLDPSNLKPYTSQKVPNADMNFTLDIHFHPDPIINVTLAYINHSSMVMDENNPTLMEVYSGHGHNFWVLGSGGNGTKPDYKKLNTNDPIKRDTATVPDGGWTIFRFVPNNPGVWEFHCHIEWHLHAGLAAQFVTQPDQILELSPPANWEALCQNNETVIFCGAKSQIMMESKN</sequence>
<dbReference type="OrthoDB" id="2121828at2759"/>
<dbReference type="Gene3D" id="2.60.40.420">
    <property type="entry name" value="Cupredoxins - blue copper proteins"/>
    <property type="match status" value="3"/>
</dbReference>
<name>A0A8H4ENW6_GIGMA</name>
<dbReference type="PROSITE" id="PS00080">
    <property type="entry name" value="MULTICOPPER_OXIDASE2"/>
    <property type="match status" value="1"/>
</dbReference>
<protein>
    <submittedName>
        <fullName evidence="8">Multicopper oxidase</fullName>
    </submittedName>
</protein>
<keyword evidence="4" id="KW-0186">Copper</keyword>
<feature type="domain" description="Plastocyanin-like" evidence="7">
    <location>
        <begin position="45"/>
        <end position="160"/>
    </location>
</feature>
<dbReference type="SUPFAM" id="SSF49503">
    <property type="entry name" value="Cupredoxins"/>
    <property type="match status" value="3"/>
</dbReference>
<keyword evidence="3" id="KW-0560">Oxidoreductase</keyword>
<dbReference type="GO" id="GO:0016491">
    <property type="term" value="F:oxidoreductase activity"/>
    <property type="evidence" value="ECO:0007669"/>
    <property type="project" value="UniProtKB-KW"/>
</dbReference>
<organism evidence="8 9">
    <name type="scientific">Gigaspora margarita</name>
    <dbReference type="NCBI Taxonomy" id="4874"/>
    <lineage>
        <taxon>Eukaryota</taxon>
        <taxon>Fungi</taxon>
        <taxon>Fungi incertae sedis</taxon>
        <taxon>Mucoromycota</taxon>
        <taxon>Glomeromycotina</taxon>
        <taxon>Glomeromycetes</taxon>
        <taxon>Diversisporales</taxon>
        <taxon>Gigasporaceae</taxon>
        <taxon>Gigaspora</taxon>
    </lineage>
</organism>
<dbReference type="PANTHER" id="PTHR11709">
    <property type="entry name" value="MULTI-COPPER OXIDASE"/>
    <property type="match status" value="1"/>
</dbReference>
<dbReference type="InterPro" id="IPR045087">
    <property type="entry name" value="Cu-oxidase_fam"/>
</dbReference>